<name>A0ACB5SQV6_AMBMO</name>
<sequence length="233" mass="26687">MVHHLITDKSQQLKAPYLKLYSVASPNGVKVTILLELLGLEYYVQKIDLNDKAEQKEPWFLKMNPNGKVPTLETVNRFGESTYISESAAILFYLADTYDLKRKFSLGGGSPFCYEQLEWVFFQSSELGPTTSQLFQLISNSPEKVDDIKKYHDKFVRLLGVLEEKLKRTGTGFIVDEHLTLADIAIFPWLGLTTLPEKLTFTEEIKQFPLVEGWIKRIQGIEEVSRAQNIPPR</sequence>
<evidence type="ECO:0000313" key="1">
    <source>
        <dbReference type="EMBL" id="GME70199.1"/>
    </source>
</evidence>
<accession>A0ACB5SQV6</accession>
<reference evidence="1" key="1">
    <citation type="submission" date="2023-04" db="EMBL/GenBank/DDBJ databases">
        <title>Ambrosiozyma monospora NBRC 10751.</title>
        <authorList>
            <person name="Ichikawa N."/>
            <person name="Sato H."/>
            <person name="Tonouchi N."/>
        </authorList>
    </citation>
    <scope>NUCLEOTIDE SEQUENCE</scope>
    <source>
        <strain evidence="1">NBRC 10751</strain>
    </source>
</reference>
<proteinExistence type="predicted"/>
<organism evidence="1 2">
    <name type="scientific">Ambrosiozyma monospora</name>
    <name type="common">Yeast</name>
    <name type="synonym">Endomycopsis monosporus</name>
    <dbReference type="NCBI Taxonomy" id="43982"/>
    <lineage>
        <taxon>Eukaryota</taxon>
        <taxon>Fungi</taxon>
        <taxon>Dikarya</taxon>
        <taxon>Ascomycota</taxon>
        <taxon>Saccharomycotina</taxon>
        <taxon>Pichiomycetes</taxon>
        <taxon>Pichiales</taxon>
        <taxon>Pichiaceae</taxon>
        <taxon>Ambrosiozyma</taxon>
    </lineage>
</organism>
<keyword evidence="2" id="KW-1185">Reference proteome</keyword>
<gene>
    <name evidence="1" type="ORF">Amon02_000009000</name>
</gene>
<protein>
    <submittedName>
        <fullName evidence="1">Unnamed protein product</fullName>
    </submittedName>
</protein>
<comment type="caution">
    <text evidence="1">The sequence shown here is derived from an EMBL/GenBank/DDBJ whole genome shotgun (WGS) entry which is preliminary data.</text>
</comment>
<dbReference type="EMBL" id="BSXS01000003">
    <property type="protein sequence ID" value="GME70199.1"/>
    <property type="molecule type" value="Genomic_DNA"/>
</dbReference>
<dbReference type="Proteomes" id="UP001165064">
    <property type="component" value="Unassembled WGS sequence"/>
</dbReference>
<evidence type="ECO:0000313" key="2">
    <source>
        <dbReference type="Proteomes" id="UP001165064"/>
    </source>
</evidence>